<dbReference type="AlphaFoldDB" id="A0A4C1UDQ9"/>
<sequence>MTFYDFKSPLSLQYCAVRLQNAFGRKSLRLSTAKRWYAEFDRDRVCIHDEIREGRSSTAIAEENVATVSILEKVREKRPRNHRILLHRDDALAHTANKAMSFLTSIKISADSSNKRCGDARARGAPAPPARGADDAEAFVCKSKANIGVDRYKPR</sequence>
<evidence type="ECO:0000256" key="1">
    <source>
        <dbReference type="SAM" id="MobiDB-lite"/>
    </source>
</evidence>
<evidence type="ECO:0008006" key="4">
    <source>
        <dbReference type="Google" id="ProtNLM"/>
    </source>
</evidence>
<organism evidence="2 3">
    <name type="scientific">Eumeta variegata</name>
    <name type="common">Bagworm moth</name>
    <name type="synonym">Eumeta japonica</name>
    <dbReference type="NCBI Taxonomy" id="151549"/>
    <lineage>
        <taxon>Eukaryota</taxon>
        <taxon>Metazoa</taxon>
        <taxon>Ecdysozoa</taxon>
        <taxon>Arthropoda</taxon>
        <taxon>Hexapoda</taxon>
        <taxon>Insecta</taxon>
        <taxon>Pterygota</taxon>
        <taxon>Neoptera</taxon>
        <taxon>Endopterygota</taxon>
        <taxon>Lepidoptera</taxon>
        <taxon>Glossata</taxon>
        <taxon>Ditrysia</taxon>
        <taxon>Tineoidea</taxon>
        <taxon>Psychidae</taxon>
        <taxon>Oiketicinae</taxon>
        <taxon>Eumeta</taxon>
    </lineage>
</organism>
<comment type="caution">
    <text evidence="2">The sequence shown here is derived from an EMBL/GenBank/DDBJ whole genome shotgun (WGS) entry which is preliminary data.</text>
</comment>
<name>A0A4C1UDQ9_EUMVA</name>
<reference evidence="2 3" key="1">
    <citation type="journal article" date="2019" name="Commun. Biol.">
        <title>The bagworm genome reveals a unique fibroin gene that provides high tensile strength.</title>
        <authorList>
            <person name="Kono N."/>
            <person name="Nakamura H."/>
            <person name="Ohtoshi R."/>
            <person name="Tomita M."/>
            <person name="Numata K."/>
            <person name="Arakawa K."/>
        </authorList>
    </citation>
    <scope>NUCLEOTIDE SEQUENCE [LARGE SCALE GENOMIC DNA]</scope>
</reference>
<accession>A0A4C1UDQ9</accession>
<evidence type="ECO:0000313" key="2">
    <source>
        <dbReference type="EMBL" id="GBP24575.1"/>
    </source>
</evidence>
<gene>
    <name evidence="2" type="ORF">EVAR_79484_1</name>
</gene>
<keyword evidence="3" id="KW-1185">Reference proteome</keyword>
<dbReference type="Proteomes" id="UP000299102">
    <property type="component" value="Unassembled WGS sequence"/>
</dbReference>
<dbReference type="EMBL" id="BGZK01000163">
    <property type="protein sequence ID" value="GBP24575.1"/>
    <property type="molecule type" value="Genomic_DNA"/>
</dbReference>
<proteinExistence type="predicted"/>
<feature type="region of interest" description="Disordered" evidence="1">
    <location>
        <begin position="114"/>
        <end position="135"/>
    </location>
</feature>
<evidence type="ECO:0000313" key="3">
    <source>
        <dbReference type="Proteomes" id="UP000299102"/>
    </source>
</evidence>
<dbReference type="OrthoDB" id="10017160at2759"/>
<protein>
    <recommendedName>
        <fullName evidence="4">Mos1 transposase HTH domain-containing protein</fullName>
    </recommendedName>
</protein>